<gene>
    <name evidence="2" type="ORF">F8M41_017204</name>
</gene>
<dbReference type="EMBL" id="WTPW01000040">
    <property type="protein sequence ID" value="KAF0555481.1"/>
    <property type="molecule type" value="Genomic_DNA"/>
</dbReference>
<accession>A0A8H4B336</accession>
<proteinExistence type="predicted"/>
<protein>
    <submittedName>
        <fullName evidence="2">Uncharacterized protein</fullName>
    </submittedName>
</protein>
<comment type="caution">
    <text evidence="2">The sequence shown here is derived from an EMBL/GenBank/DDBJ whole genome shotgun (WGS) entry which is preliminary data.</text>
</comment>
<reference evidence="2 3" key="1">
    <citation type="journal article" date="2019" name="Environ. Microbiol.">
        <title>At the nexus of three kingdoms: the genome of the mycorrhizal fungus Gigaspora margarita provides insights into plant, endobacterial and fungal interactions.</title>
        <authorList>
            <person name="Venice F."/>
            <person name="Ghignone S."/>
            <person name="Salvioli di Fossalunga A."/>
            <person name="Amselem J."/>
            <person name="Novero M."/>
            <person name="Xianan X."/>
            <person name="Sedzielewska Toro K."/>
            <person name="Morin E."/>
            <person name="Lipzen A."/>
            <person name="Grigoriev I.V."/>
            <person name="Henrissat B."/>
            <person name="Martin F.M."/>
            <person name="Bonfante P."/>
        </authorList>
    </citation>
    <scope>NUCLEOTIDE SEQUENCE [LARGE SCALE GENOMIC DNA]</scope>
    <source>
        <strain evidence="2 3">BEG34</strain>
    </source>
</reference>
<evidence type="ECO:0000313" key="2">
    <source>
        <dbReference type="EMBL" id="KAF0555481.1"/>
    </source>
</evidence>
<evidence type="ECO:0000256" key="1">
    <source>
        <dbReference type="SAM" id="MobiDB-lite"/>
    </source>
</evidence>
<evidence type="ECO:0000313" key="3">
    <source>
        <dbReference type="Proteomes" id="UP000439903"/>
    </source>
</evidence>
<keyword evidence="3" id="KW-1185">Reference proteome</keyword>
<dbReference type="AlphaFoldDB" id="A0A8H4B336"/>
<dbReference type="Proteomes" id="UP000439903">
    <property type="component" value="Unassembled WGS sequence"/>
</dbReference>
<feature type="region of interest" description="Disordered" evidence="1">
    <location>
        <begin position="1"/>
        <end position="32"/>
    </location>
</feature>
<organism evidence="2 3">
    <name type="scientific">Gigaspora margarita</name>
    <dbReference type="NCBI Taxonomy" id="4874"/>
    <lineage>
        <taxon>Eukaryota</taxon>
        <taxon>Fungi</taxon>
        <taxon>Fungi incertae sedis</taxon>
        <taxon>Mucoromycota</taxon>
        <taxon>Glomeromycotina</taxon>
        <taxon>Glomeromycetes</taxon>
        <taxon>Diversisporales</taxon>
        <taxon>Gigasporaceae</taxon>
        <taxon>Gigaspora</taxon>
    </lineage>
</organism>
<sequence>MTGSFQCRRRKSGWRYGADNHQPPNKQERPHDIPKGKRALVLLFFHRLGASSSTTALGLLGAFSLEAWLRGLPLCYFRTWSRF</sequence>
<name>A0A8H4B336_GIGMA</name>